<protein>
    <submittedName>
        <fullName evidence="2">Uncharacterized protein</fullName>
    </submittedName>
</protein>
<dbReference type="AlphaFoldDB" id="A0AAV7S4J6"/>
<name>A0AAV7S4J6_PLEWA</name>
<feature type="compositionally biased region" description="Basic and acidic residues" evidence="1">
    <location>
        <begin position="57"/>
        <end position="72"/>
    </location>
</feature>
<sequence>MYFGILQEASRHSCNRESQEPEIGEKPTEKQPTTPTWRAVPSKQKESILQEASRNSRNRESQDPETGEKPTEKPLAMPTLRDVPRKWMESARQQELQTHSQNAKQFLAEQKRL</sequence>
<evidence type="ECO:0000313" key="2">
    <source>
        <dbReference type="EMBL" id="KAJ1158150.1"/>
    </source>
</evidence>
<organism evidence="2 3">
    <name type="scientific">Pleurodeles waltl</name>
    <name type="common">Iberian ribbed newt</name>
    <dbReference type="NCBI Taxonomy" id="8319"/>
    <lineage>
        <taxon>Eukaryota</taxon>
        <taxon>Metazoa</taxon>
        <taxon>Chordata</taxon>
        <taxon>Craniata</taxon>
        <taxon>Vertebrata</taxon>
        <taxon>Euteleostomi</taxon>
        <taxon>Amphibia</taxon>
        <taxon>Batrachia</taxon>
        <taxon>Caudata</taxon>
        <taxon>Salamandroidea</taxon>
        <taxon>Salamandridae</taxon>
        <taxon>Pleurodelinae</taxon>
        <taxon>Pleurodeles</taxon>
    </lineage>
</organism>
<keyword evidence="3" id="KW-1185">Reference proteome</keyword>
<accession>A0AAV7S4J6</accession>
<evidence type="ECO:0000256" key="1">
    <source>
        <dbReference type="SAM" id="MobiDB-lite"/>
    </source>
</evidence>
<comment type="caution">
    <text evidence="2">The sequence shown here is derived from an EMBL/GenBank/DDBJ whole genome shotgun (WGS) entry which is preliminary data.</text>
</comment>
<dbReference type="Proteomes" id="UP001066276">
    <property type="component" value="Chromosome 5"/>
</dbReference>
<dbReference type="EMBL" id="JANPWB010000009">
    <property type="protein sequence ID" value="KAJ1158150.1"/>
    <property type="molecule type" value="Genomic_DNA"/>
</dbReference>
<feature type="region of interest" description="Disordered" evidence="1">
    <location>
        <begin position="1"/>
        <end position="113"/>
    </location>
</feature>
<feature type="compositionally biased region" description="Polar residues" evidence="1">
    <location>
        <begin position="91"/>
        <end position="104"/>
    </location>
</feature>
<gene>
    <name evidence="2" type="ORF">NDU88_010844</name>
</gene>
<feature type="compositionally biased region" description="Basic and acidic residues" evidence="1">
    <location>
        <begin position="9"/>
        <end position="29"/>
    </location>
</feature>
<reference evidence="2" key="1">
    <citation type="journal article" date="2022" name="bioRxiv">
        <title>Sequencing and chromosome-scale assembly of the giantPleurodeles waltlgenome.</title>
        <authorList>
            <person name="Brown T."/>
            <person name="Elewa A."/>
            <person name="Iarovenko S."/>
            <person name="Subramanian E."/>
            <person name="Araus A.J."/>
            <person name="Petzold A."/>
            <person name="Susuki M."/>
            <person name="Suzuki K.-i.T."/>
            <person name="Hayashi T."/>
            <person name="Toyoda A."/>
            <person name="Oliveira C."/>
            <person name="Osipova E."/>
            <person name="Leigh N.D."/>
            <person name="Simon A."/>
            <person name="Yun M.H."/>
        </authorList>
    </citation>
    <scope>NUCLEOTIDE SEQUENCE</scope>
    <source>
        <strain evidence="2">20211129_DDA</strain>
        <tissue evidence="2">Liver</tissue>
    </source>
</reference>
<evidence type="ECO:0000313" key="3">
    <source>
        <dbReference type="Proteomes" id="UP001066276"/>
    </source>
</evidence>
<proteinExistence type="predicted"/>